<evidence type="ECO:0000256" key="12">
    <source>
        <dbReference type="SAM" id="MobiDB-lite"/>
    </source>
</evidence>
<dbReference type="CDD" id="cd17358">
    <property type="entry name" value="MFS_GLUT6_8_Class3_like"/>
    <property type="match status" value="1"/>
</dbReference>
<feature type="transmembrane region" description="Helical" evidence="13">
    <location>
        <begin position="410"/>
        <end position="432"/>
    </location>
</feature>
<feature type="transmembrane region" description="Helical" evidence="13">
    <location>
        <begin position="589"/>
        <end position="613"/>
    </location>
</feature>
<dbReference type="InterPro" id="IPR001388">
    <property type="entry name" value="Synaptobrevin-like"/>
</dbReference>
<dbReference type="Gene3D" id="1.20.5.110">
    <property type="match status" value="1"/>
</dbReference>
<dbReference type="OrthoDB" id="6612291at2759"/>
<dbReference type="AlphaFoldDB" id="A0A9Q0N0N1"/>
<evidence type="ECO:0000256" key="7">
    <source>
        <dbReference type="ARBA" id="ARBA00023136"/>
    </source>
</evidence>
<feature type="transmembrane region" description="Helical" evidence="13">
    <location>
        <begin position="562"/>
        <end position="583"/>
    </location>
</feature>
<dbReference type="InterPro" id="IPR003663">
    <property type="entry name" value="Sugar/inositol_transpt"/>
</dbReference>
<evidence type="ECO:0000313" key="16">
    <source>
        <dbReference type="EMBL" id="KAJ6641419.1"/>
    </source>
</evidence>
<evidence type="ECO:0000256" key="3">
    <source>
        <dbReference type="ARBA" id="ARBA00022475"/>
    </source>
</evidence>
<keyword evidence="2" id="KW-0813">Transport</keyword>
<dbReference type="PROSITE" id="PS50892">
    <property type="entry name" value="V_SNARE"/>
    <property type="match status" value="1"/>
</dbReference>
<comment type="subcellular location">
    <subcellularLocation>
        <location evidence="1">Cell membrane</location>
        <topology evidence="1">Multi-pass membrane protein</topology>
    </subcellularLocation>
</comment>
<feature type="transmembrane region" description="Helical" evidence="13">
    <location>
        <begin position="276"/>
        <end position="296"/>
    </location>
</feature>
<feature type="region of interest" description="Disordered" evidence="12">
    <location>
        <begin position="1"/>
        <end position="25"/>
    </location>
</feature>
<dbReference type="Pfam" id="PF00083">
    <property type="entry name" value="Sugar_tr"/>
    <property type="match status" value="1"/>
</dbReference>
<evidence type="ECO:0000256" key="1">
    <source>
        <dbReference type="ARBA" id="ARBA00004651"/>
    </source>
</evidence>
<evidence type="ECO:0000256" key="10">
    <source>
        <dbReference type="ARBA" id="ARBA00069106"/>
    </source>
</evidence>
<evidence type="ECO:0000256" key="8">
    <source>
        <dbReference type="ARBA" id="ARBA00023180"/>
    </source>
</evidence>
<feature type="domain" description="Major facilitator superfamily (MFS) profile" evidence="14">
    <location>
        <begin position="161"/>
        <end position="617"/>
    </location>
</feature>
<dbReference type="SUPFAM" id="SSF103473">
    <property type="entry name" value="MFS general substrate transporter"/>
    <property type="match status" value="1"/>
</dbReference>
<dbReference type="PRINTS" id="PR00219">
    <property type="entry name" value="SYNAPTOBREVN"/>
</dbReference>
<keyword evidence="6 13" id="KW-1133">Transmembrane helix</keyword>
<dbReference type="GO" id="GO:0051119">
    <property type="term" value="F:sugar transmembrane transporter activity"/>
    <property type="evidence" value="ECO:0007669"/>
    <property type="project" value="InterPro"/>
</dbReference>
<feature type="domain" description="V-SNARE coiled-coil homology" evidence="15">
    <location>
        <begin position="29"/>
        <end position="89"/>
    </location>
</feature>
<dbReference type="PROSITE" id="PS00217">
    <property type="entry name" value="SUGAR_TRANSPORT_2"/>
    <property type="match status" value="1"/>
</dbReference>
<evidence type="ECO:0000259" key="15">
    <source>
        <dbReference type="PROSITE" id="PS50892"/>
    </source>
</evidence>
<feature type="compositionally biased region" description="Polar residues" evidence="12">
    <location>
        <begin position="9"/>
        <end position="25"/>
    </location>
</feature>
<dbReference type="PANTHER" id="PTHR48021:SF7">
    <property type="entry name" value="RH09188P"/>
    <property type="match status" value="1"/>
</dbReference>
<feature type="transmembrane region" description="Helical" evidence="13">
    <location>
        <begin position="463"/>
        <end position="481"/>
    </location>
</feature>
<keyword evidence="8" id="KW-0325">Glycoprotein</keyword>
<keyword evidence="5 13" id="KW-0812">Transmembrane</keyword>
<evidence type="ECO:0000256" key="6">
    <source>
        <dbReference type="ARBA" id="ARBA00022989"/>
    </source>
</evidence>
<dbReference type="InterPro" id="IPR005829">
    <property type="entry name" value="Sugar_transporter_CS"/>
</dbReference>
<dbReference type="SUPFAM" id="SSF58038">
    <property type="entry name" value="SNARE fusion complex"/>
    <property type="match status" value="1"/>
</dbReference>
<dbReference type="FunFam" id="1.20.1250.20:FF:000055">
    <property type="entry name" value="Facilitated trehalose transporter Tret1-2 homolog"/>
    <property type="match status" value="1"/>
</dbReference>
<reference evidence="16" key="1">
    <citation type="submission" date="2022-07" db="EMBL/GenBank/DDBJ databases">
        <authorList>
            <person name="Trinca V."/>
            <person name="Uliana J.V.C."/>
            <person name="Torres T.T."/>
            <person name="Ward R.J."/>
            <person name="Monesi N."/>
        </authorList>
    </citation>
    <scope>NUCLEOTIDE SEQUENCE</scope>
    <source>
        <strain evidence="16">HSMRA1968</strain>
        <tissue evidence="16">Whole embryos</tissue>
    </source>
</reference>
<evidence type="ECO:0000256" key="2">
    <source>
        <dbReference type="ARBA" id="ARBA00022448"/>
    </source>
</evidence>
<name>A0A9Q0N0N1_9DIPT</name>
<dbReference type="Gene3D" id="1.20.1250.20">
    <property type="entry name" value="MFS general substrate transporter like domains"/>
    <property type="match status" value="1"/>
</dbReference>
<accession>A0A9Q0N0N1</accession>
<evidence type="ECO:0000259" key="14">
    <source>
        <dbReference type="PROSITE" id="PS50850"/>
    </source>
</evidence>
<dbReference type="InterPro" id="IPR050549">
    <property type="entry name" value="MFS_Trehalose_Transporter"/>
</dbReference>
<feature type="transmembrane region" description="Helical" evidence="13">
    <location>
        <begin position="251"/>
        <end position="270"/>
    </location>
</feature>
<dbReference type="InterPro" id="IPR005828">
    <property type="entry name" value="MFS_sugar_transport-like"/>
</dbReference>
<dbReference type="InterPro" id="IPR044775">
    <property type="entry name" value="MFS_ERD6/Tret1-like"/>
</dbReference>
<evidence type="ECO:0000256" key="9">
    <source>
        <dbReference type="ARBA" id="ARBA00024348"/>
    </source>
</evidence>
<keyword evidence="11" id="KW-0175">Coiled coil</keyword>
<feature type="transmembrane region" description="Helical" evidence="13">
    <location>
        <begin position="488"/>
        <end position="509"/>
    </location>
</feature>
<comment type="similarity">
    <text evidence="9">Belongs to the major facilitator superfamily. Sugar transporter (TC 2.A.1.1) family. Trehalose transporter subfamily.</text>
</comment>
<dbReference type="PROSITE" id="PS50850">
    <property type="entry name" value="MFS"/>
    <property type="match status" value="1"/>
</dbReference>
<dbReference type="GO" id="GO:0016192">
    <property type="term" value="P:vesicle-mediated transport"/>
    <property type="evidence" value="ECO:0007669"/>
    <property type="project" value="InterPro"/>
</dbReference>
<evidence type="ECO:0000256" key="11">
    <source>
        <dbReference type="PROSITE-ProRule" id="PRU00290"/>
    </source>
</evidence>
<keyword evidence="7 13" id="KW-0472">Membrane</keyword>
<feature type="transmembrane region" description="Helical" evidence="13">
    <location>
        <begin position="95"/>
        <end position="114"/>
    </location>
</feature>
<proteinExistence type="inferred from homology"/>
<keyword evidence="3" id="KW-1003">Cell membrane</keyword>
<evidence type="ECO:0000313" key="17">
    <source>
        <dbReference type="Proteomes" id="UP001151699"/>
    </source>
</evidence>
<keyword evidence="4" id="KW-0762">Sugar transport</keyword>
<dbReference type="Proteomes" id="UP001151699">
    <property type="component" value="Chromosome B"/>
</dbReference>
<evidence type="ECO:0000256" key="4">
    <source>
        <dbReference type="ARBA" id="ARBA00022597"/>
    </source>
</evidence>
<keyword evidence="17" id="KW-1185">Reference proteome</keyword>
<protein>
    <recommendedName>
        <fullName evidence="10">Facilitated trehalose transporter Tret1</fullName>
    </recommendedName>
</protein>
<feature type="transmembrane region" description="Helical" evidence="13">
    <location>
        <begin position="333"/>
        <end position="354"/>
    </location>
</feature>
<evidence type="ECO:0000256" key="5">
    <source>
        <dbReference type="ARBA" id="ARBA00022692"/>
    </source>
</evidence>
<organism evidence="16 17">
    <name type="scientific">Pseudolycoriella hygida</name>
    <dbReference type="NCBI Taxonomy" id="35572"/>
    <lineage>
        <taxon>Eukaryota</taxon>
        <taxon>Metazoa</taxon>
        <taxon>Ecdysozoa</taxon>
        <taxon>Arthropoda</taxon>
        <taxon>Hexapoda</taxon>
        <taxon>Insecta</taxon>
        <taxon>Pterygota</taxon>
        <taxon>Neoptera</taxon>
        <taxon>Endopterygota</taxon>
        <taxon>Diptera</taxon>
        <taxon>Nematocera</taxon>
        <taxon>Sciaroidea</taxon>
        <taxon>Sciaridae</taxon>
        <taxon>Pseudolycoriella</taxon>
    </lineage>
</organism>
<comment type="caution">
    <text evidence="16">The sequence shown here is derived from an EMBL/GenBank/DDBJ whole genome shotgun (WGS) entry which is preliminary data.</text>
</comment>
<dbReference type="InterPro" id="IPR020846">
    <property type="entry name" value="MFS_dom"/>
</dbReference>
<dbReference type="PROSITE" id="PS00417">
    <property type="entry name" value="SYNAPTOBREVIN"/>
    <property type="match status" value="1"/>
</dbReference>
<dbReference type="InterPro" id="IPR036259">
    <property type="entry name" value="MFS_trans_sf"/>
</dbReference>
<dbReference type="EMBL" id="WJQU01000002">
    <property type="protein sequence ID" value="KAJ6641419.1"/>
    <property type="molecule type" value="Genomic_DNA"/>
</dbReference>
<feature type="transmembrane region" description="Helical" evidence="13">
    <location>
        <begin position="524"/>
        <end position="550"/>
    </location>
</feature>
<dbReference type="GO" id="GO:0015574">
    <property type="term" value="F:trehalose transmembrane transporter activity"/>
    <property type="evidence" value="ECO:0007669"/>
    <property type="project" value="UniProtKB-ARBA"/>
</dbReference>
<feature type="transmembrane region" description="Helical" evidence="13">
    <location>
        <begin position="308"/>
        <end position="327"/>
    </location>
</feature>
<gene>
    <name evidence="16" type="primary">Tret1-2_2</name>
    <name evidence="16" type="ORF">Bhyg_06358</name>
</gene>
<dbReference type="NCBIfam" id="TIGR00879">
    <property type="entry name" value="SP"/>
    <property type="match status" value="1"/>
</dbReference>
<dbReference type="InterPro" id="IPR042855">
    <property type="entry name" value="V_SNARE_CC"/>
</dbReference>
<dbReference type="GO" id="GO:0005886">
    <property type="term" value="C:plasma membrane"/>
    <property type="evidence" value="ECO:0007669"/>
    <property type="project" value="UniProtKB-SubCell"/>
</dbReference>
<evidence type="ECO:0000256" key="13">
    <source>
        <dbReference type="SAM" id="Phobius"/>
    </source>
</evidence>
<sequence length="667" mass="74309">MTRDLSEMDPNNTLPVGSSSTEQSDFQKNLELTKTKVDEVVDVMRQNVDKIVERGQNLTDVEQRSEALRQSALQFQGHSEKLQRKHWLANVKMKIALGIVGIILIVVIVAGKGFSSDTTIVEYFDREPLRSVLISNLDKDITTDCLEEYLVKKLEIDKNKLSFALLLSTDRSIDDVNFIQYKLTVPEINYAPITCPDFWPTNRHSKSADESSKPLTITYCTQVTTSLSAVGTPIGCLLSGFVMDQLGRKKTLIMIEIPLIIGWLMIAFASNLTMIYIGRVLVGFGSGLVGAPCRVYTSEVTQPHLRGMLGAFAAVGVSFGVLFQYTIGSFVTWQILSGVSTIIPLLALICMLFMPESPNYLVLKSKPEQAAKCLAKLRGSTYNVQREVDQMQQFANKAKANSQKSSSKDIIACLLGPATLKPFAILTMYFFMYQFSGVNTITFYAVEIFEDSGTTMNKTTCTIMLGVIRLGFTVLGCIAMRRFGRRQLTFVSGIGCGVSMIGLGVYLYYLDMWKSADPPITPSVTWFPVACIFVYIITCTLGFLIVPWVMIGELYPLKVRGIVGGMTTCMAHFFVFLVVKTYPFLAHALYRYGVFIMYGCISFLGTVFFYLYLPETKGKTLQEIEEYFSGKSSSISPQKSKNVSKFDTNLATIQEKGLIVEKDKLLS</sequence>
<dbReference type="PANTHER" id="PTHR48021">
    <property type="match status" value="1"/>
</dbReference>
<dbReference type="Pfam" id="PF00957">
    <property type="entry name" value="Synaptobrevin"/>
    <property type="match status" value="1"/>
</dbReference>